<dbReference type="PATRIC" id="fig|1227485.3.peg.2834"/>
<dbReference type="AlphaFoldDB" id="M0DDR4"/>
<name>M0DDR4_9EURY</name>
<comment type="caution">
    <text evidence="2">The sequence shown here is derived from an EMBL/GenBank/DDBJ whole genome shotgun (WGS) entry which is preliminary data.</text>
</comment>
<protein>
    <recommendedName>
        <fullName evidence="4">Archaeal Type IV pilin N-terminal domain-containing protein</fullName>
    </recommendedName>
</protein>
<sequence length="363" mass="38471">MFAIVVALAATTTVLVLGFGDTLESPPPFVASEQSIEVEIGGNETRHTLEFVHRGGESVDIDALSVVIGEGDSQTRVPLSELDAGAFADGTWAAGEQLDVELDESTVCDADTGEVSVDITHNGGGGGYILSSRTIPVERGGFVIDGSRVEATTDYTANVKFVGTGWSSETADPPVNVSVHLGGERVHAWTAQNDTDEVVGSYGISRQDPETDVEIQAAGAQPEYDCNLLGFDCEFVGYTWTHVSSTENSDNVRVYRDGDEAPSFSSGEGQQSAAAYVDPYIDNGEVTLDDNQAVYLFEFNEGADRDYQDAVVLVSFFTQHEEVGVYESKAEDVILCPTETMSANPNGAGDGGNDSENGSDGND</sequence>
<dbReference type="Proteomes" id="UP000011523">
    <property type="component" value="Unassembled WGS sequence"/>
</dbReference>
<evidence type="ECO:0008006" key="4">
    <source>
        <dbReference type="Google" id="ProtNLM"/>
    </source>
</evidence>
<proteinExistence type="predicted"/>
<evidence type="ECO:0000313" key="2">
    <source>
        <dbReference type="EMBL" id="ELZ33600.1"/>
    </source>
</evidence>
<evidence type="ECO:0000256" key="1">
    <source>
        <dbReference type="SAM" id="MobiDB-lite"/>
    </source>
</evidence>
<gene>
    <name evidence="2" type="ORF">C472_14406</name>
</gene>
<evidence type="ECO:0000313" key="3">
    <source>
        <dbReference type="Proteomes" id="UP000011523"/>
    </source>
</evidence>
<accession>M0DDR4</accession>
<feature type="region of interest" description="Disordered" evidence="1">
    <location>
        <begin position="340"/>
        <end position="363"/>
    </location>
</feature>
<organism evidence="2 3">
    <name type="scientific">Halorubrum tebenquichense DSM 14210</name>
    <dbReference type="NCBI Taxonomy" id="1227485"/>
    <lineage>
        <taxon>Archaea</taxon>
        <taxon>Methanobacteriati</taxon>
        <taxon>Methanobacteriota</taxon>
        <taxon>Stenosarchaea group</taxon>
        <taxon>Halobacteria</taxon>
        <taxon>Halobacteriales</taxon>
        <taxon>Haloferacaceae</taxon>
        <taxon>Halorubrum</taxon>
    </lineage>
</organism>
<keyword evidence="3" id="KW-1185">Reference proteome</keyword>
<feature type="compositionally biased region" description="Low complexity" evidence="1">
    <location>
        <begin position="354"/>
        <end position="363"/>
    </location>
</feature>
<dbReference type="EMBL" id="AOJD01000076">
    <property type="protein sequence ID" value="ELZ33600.1"/>
    <property type="molecule type" value="Genomic_DNA"/>
</dbReference>
<reference evidence="2 3" key="1">
    <citation type="journal article" date="2014" name="PLoS Genet.">
        <title>Phylogenetically driven sequencing of extremely halophilic archaea reveals strategies for static and dynamic osmo-response.</title>
        <authorList>
            <person name="Becker E.A."/>
            <person name="Seitzer P.M."/>
            <person name="Tritt A."/>
            <person name="Larsen D."/>
            <person name="Krusor M."/>
            <person name="Yao A.I."/>
            <person name="Wu D."/>
            <person name="Madern D."/>
            <person name="Eisen J.A."/>
            <person name="Darling A.E."/>
            <person name="Facciotti M.T."/>
        </authorList>
    </citation>
    <scope>NUCLEOTIDE SEQUENCE [LARGE SCALE GENOMIC DNA]</scope>
    <source>
        <strain evidence="2 3">DSM 14210</strain>
    </source>
</reference>